<dbReference type="InterPro" id="IPR010486">
    <property type="entry name" value="HNS-dep_expression_A/B"/>
</dbReference>
<keyword evidence="2" id="KW-0732">Signal</keyword>
<evidence type="ECO:0008006" key="5">
    <source>
        <dbReference type="Google" id="ProtNLM"/>
    </source>
</evidence>
<protein>
    <recommendedName>
        <fullName evidence="5">HdeA/HdeB family protein</fullName>
    </recommendedName>
</protein>
<organism evidence="3 4">
    <name type="scientific">Paracoccus yeei</name>
    <dbReference type="NCBI Taxonomy" id="147645"/>
    <lineage>
        <taxon>Bacteria</taxon>
        <taxon>Pseudomonadati</taxon>
        <taxon>Pseudomonadota</taxon>
        <taxon>Alphaproteobacteria</taxon>
        <taxon>Rhodobacterales</taxon>
        <taxon>Paracoccaceae</taxon>
        <taxon>Paracoccus</taxon>
    </lineage>
</organism>
<gene>
    <name evidence="3" type="ORF">A6J80_01665</name>
</gene>
<dbReference type="AlphaFoldDB" id="A0A1V0GN69"/>
<accession>A0A1V0GN69</accession>
<dbReference type="Proteomes" id="UP000191257">
    <property type="component" value="Plasmid unnamed1"/>
</dbReference>
<dbReference type="RefSeq" id="WP_080620235.1">
    <property type="nucleotide sequence ID" value="NZ_CAWMZI010000002.1"/>
</dbReference>
<evidence type="ECO:0000256" key="2">
    <source>
        <dbReference type="SAM" id="SignalP"/>
    </source>
</evidence>
<keyword evidence="4" id="KW-1185">Reference proteome</keyword>
<proteinExistence type="predicted"/>
<geneLocation type="plasmid" evidence="3 4">
    <name>unnamed1</name>
</geneLocation>
<reference evidence="3" key="1">
    <citation type="submission" date="2017-12" db="EMBL/GenBank/DDBJ databases">
        <title>FDA dAtabase for Regulatory Grade micrObial Sequences (FDA-ARGOS): Supporting development and validation of Infectious Disease Dx tests.</title>
        <authorList>
            <person name="Campos J."/>
            <person name="Goldberg B."/>
            <person name="Tallon L."/>
            <person name="Sadzewicz L."/>
            <person name="Sengamalay N."/>
            <person name="Ott S."/>
            <person name="Godinez A."/>
            <person name="Nagaraj S."/>
            <person name="Vyas G."/>
            <person name="Aluvathingal J."/>
            <person name="Nadendla S."/>
            <person name="Geyer C."/>
            <person name="Nandy P."/>
            <person name="Hobson J."/>
            <person name="Sichtig H."/>
        </authorList>
    </citation>
    <scope>NUCLEOTIDE SEQUENCE</scope>
    <source>
        <strain evidence="3">FDAARGOS_252</strain>
        <plasmid evidence="3">unnamed1</plasmid>
    </source>
</reference>
<sequence length="116" mass="11667">MKLVLSAIVMVAAVPGLAQDAPQDAAARLETMTCRDFLALGARDRETVKAALLAHASGDPLPDTALPGSPAADATAPAAEGTGGEDRGLVAMRTSCDGAPDVRALDALRAAFGNNL</sequence>
<dbReference type="KEGG" id="pye:A6J80_01665"/>
<feature type="region of interest" description="Disordered" evidence="1">
    <location>
        <begin position="57"/>
        <end position="88"/>
    </location>
</feature>
<dbReference type="EMBL" id="CP020441">
    <property type="protein sequence ID" value="ARC35248.1"/>
    <property type="molecule type" value="Genomic_DNA"/>
</dbReference>
<keyword evidence="3" id="KW-0614">Plasmid</keyword>
<name>A0A1V0GN69_9RHOB</name>
<dbReference type="Pfam" id="PF06411">
    <property type="entry name" value="HdeA"/>
    <property type="match status" value="1"/>
</dbReference>
<feature type="signal peptide" evidence="2">
    <location>
        <begin position="1"/>
        <end position="20"/>
    </location>
</feature>
<evidence type="ECO:0000313" key="3">
    <source>
        <dbReference type="EMBL" id="ARC35248.1"/>
    </source>
</evidence>
<feature type="chain" id="PRO_5012866471" description="HdeA/HdeB family protein" evidence="2">
    <location>
        <begin position="21"/>
        <end position="116"/>
    </location>
</feature>
<evidence type="ECO:0000313" key="4">
    <source>
        <dbReference type="Proteomes" id="UP000191257"/>
    </source>
</evidence>
<feature type="compositionally biased region" description="Low complexity" evidence="1">
    <location>
        <begin position="70"/>
        <end position="80"/>
    </location>
</feature>
<evidence type="ECO:0000256" key="1">
    <source>
        <dbReference type="SAM" id="MobiDB-lite"/>
    </source>
</evidence>